<name>A0A0Q3LFM6_BRADI</name>
<reference evidence="1" key="2">
    <citation type="submission" date="2017-06" db="EMBL/GenBank/DDBJ databases">
        <title>WGS assembly of Brachypodium distachyon.</title>
        <authorList>
            <consortium name="The International Brachypodium Initiative"/>
            <person name="Lucas S."/>
            <person name="Harmon-Smith M."/>
            <person name="Lail K."/>
            <person name="Tice H."/>
            <person name="Grimwood J."/>
            <person name="Bruce D."/>
            <person name="Barry K."/>
            <person name="Shu S."/>
            <person name="Lindquist E."/>
            <person name="Wang M."/>
            <person name="Pitluck S."/>
            <person name="Vogel J.P."/>
            <person name="Garvin D.F."/>
            <person name="Mockler T.C."/>
            <person name="Schmutz J."/>
            <person name="Rokhsar D."/>
            <person name="Bevan M.W."/>
        </authorList>
    </citation>
    <scope>NUCLEOTIDE SEQUENCE</scope>
    <source>
        <strain evidence="1">Bd21</strain>
    </source>
</reference>
<evidence type="ECO:0000313" key="2">
    <source>
        <dbReference type="EnsemblPlants" id="KQK21753"/>
    </source>
</evidence>
<dbReference type="EMBL" id="CM000880">
    <property type="protein sequence ID" value="KQK21753.1"/>
    <property type="molecule type" value="Genomic_DNA"/>
</dbReference>
<organism evidence="1">
    <name type="scientific">Brachypodium distachyon</name>
    <name type="common">Purple false brome</name>
    <name type="synonym">Trachynia distachya</name>
    <dbReference type="NCBI Taxonomy" id="15368"/>
    <lineage>
        <taxon>Eukaryota</taxon>
        <taxon>Viridiplantae</taxon>
        <taxon>Streptophyta</taxon>
        <taxon>Embryophyta</taxon>
        <taxon>Tracheophyta</taxon>
        <taxon>Spermatophyta</taxon>
        <taxon>Magnoliopsida</taxon>
        <taxon>Liliopsida</taxon>
        <taxon>Poales</taxon>
        <taxon>Poaceae</taxon>
        <taxon>BOP clade</taxon>
        <taxon>Pooideae</taxon>
        <taxon>Stipodae</taxon>
        <taxon>Brachypodieae</taxon>
        <taxon>Brachypodium</taxon>
    </lineage>
</organism>
<dbReference type="AlphaFoldDB" id="A0A0Q3LFM6"/>
<sequence>MDSVLFLREGVPNLLPVTSRLITNSRVHDIQAMAPGQESMAVDRWSWVISCYG</sequence>
<evidence type="ECO:0000313" key="1">
    <source>
        <dbReference type="EMBL" id="KQK21753.1"/>
    </source>
</evidence>
<dbReference type="EnsemblPlants" id="KQK21753">
    <property type="protein sequence ID" value="KQK21753"/>
    <property type="gene ID" value="BRADI_1g62855v3"/>
</dbReference>
<keyword evidence="3" id="KW-1185">Reference proteome</keyword>
<dbReference type="Proteomes" id="UP000008810">
    <property type="component" value="Chromosome 1"/>
</dbReference>
<proteinExistence type="predicted"/>
<gene>
    <name evidence="1" type="ORF">BRADI_1g62855v3</name>
</gene>
<accession>A0A0Q3LFM6</accession>
<reference evidence="1 2" key="1">
    <citation type="journal article" date="2010" name="Nature">
        <title>Genome sequencing and analysis of the model grass Brachypodium distachyon.</title>
        <authorList>
            <consortium name="International Brachypodium Initiative"/>
        </authorList>
    </citation>
    <scope>NUCLEOTIDE SEQUENCE [LARGE SCALE GENOMIC DNA]</scope>
    <source>
        <strain evidence="1 2">Bd21</strain>
    </source>
</reference>
<evidence type="ECO:0000313" key="3">
    <source>
        <dbReference type="Proteomes" id="UP000008810"/>
    </source>
</evidence>
<protein>
    <submittedName>
        <fullName evidence="1 2">Uncharacterized protein</fullName>
    </submittedName>
</protein>
<reference evidence="2" key="3">
    <citation type="submission" date="2018-08" db="UniProtKB">
        <authorList>
            <consortium name="EnsemblPlants"/>
        </authorList>
    </citation>
    <scope>IDENTIFICATION</scope>
    <source>
        <strain evidence="2">cv. Bd21</strain>
    </source>
</reference>
<dbReference type="InParanoid" id="A0A0Q3LFM6"/>
<dbReference type="Gramene" id="KQK21753">
    <property type="protein sequence ID" value="KQK21753"/>
    <property type="gene ID" value="BRADI_1g62855v3"/>
</dbReference>